<feature type="domain" description="Nucleoside phosphorylase" evidence="4">
    <location>
        <begin position="233"/>
        <end position="310"/>
    </location>
</feature>
<dbReference type="Proteomes" id="UP000596276">
    <property type="component" value="Chromosome 2"/>
</dbReference>
<protein>
    <submittedName>
        <fullName evidence="7">Ankyrin repeat-containing domain protein</fullName>
    </submittedName>
</protein>
<dbReference type="Pfam" id="PF01048">
    <property type="entry name" value="PNP_UDP_1"/>
    <property type="match status" value="1"/>
</dbReference>
<dbReference type="Pfam" id="PF00023">
    <property type="entry name" value="Ank"/>
    <property type="match status" value="1"/>
</dbReference>
<dbReference type="VEuPathDB" id="FungiDB:AFLA_012254"/>
<evidence type="ECO:0000259" key="5">
    <source>
        <dbReference type="Pfam" id="PF22939"/>
    </source>
</evidence>
<name>A0A7U2MDG6_ASPFN</name>
<proteinExistence type="predicted"/>
<dbReference type="PANTHER" id="PTHR24189:SF72">
    <property type="entry name" value="ANKYRIN REPEAT-CONTAINING DOMAIN-CONTAINING PROTEIN"/>
    <property type="match status" value="1"/>
</dbReference>
<feature type="repeat" description="ANK" evidence="3">
    <location>
        <begin position="903"/>
        <end position="935"/>
    </location>
</feature>
<evidence type="ECO:0000313" key="7">
    <source>
        <dbReference type="EMBL" id="QRD81305.1"/>
    </source>
</evidence>
<dbReference type="EMBL" id="CP044622">
    <property type="protein sequence ID" value="QRD81305.1"/>
    <property type="molecule type" value="Genomic_DNA"/>
</dbReference>
<feature type="repeat" description="ANK" evidence="3">
    <location>
        <begin position="1229"/>
        <end position="1261"/>
    </location>
</feature>
<dbReference type="Pfam" id="PF13606">
    <property type="entry name" value="Ank_3"/>
    <property type="match status" value="1"/>
</dbReference>
<dbReference type="InterPro" id="IPR035994">
    <property type="entry name" value="Nucleoside_phosphorylase_sf"/>
</dbReference>
<feature type="repeat" description="ANK" evidence="3">
    <location>
        <begin position="1296"/>
        <end position="1328"/>
    </location>
</feature>
<dbReference type="InterPro" id="IPR027417">
    <property type="entry name" value="P-loop_NTPase"/>
</dbReference>
<dbReference type="GO" id="GO:0009116">
    <property type="term" value="P:nucleoside metabolic process"/>
    <property type="evidence" value="ECO:0007669"/>
    <property type="project" value="InterPro"/>
</dbReference>
<organism evidence="7 8">
    <name type="scientific">Aspergillus flavus (strain ATCC 200026 / FGSC A1120 / IAM 13836 / NRRL 3357 / JCM 12722 / SRRC 167)</name>
    <dbReference type="NCBI Taxonomy" id="332952"/>
    <lineage>
        <taxon>Eukaryota</taxon>
        <taxon>Fungi</taxon>
        <taxon>Dikarya</taxon>
        <taxon>Ascomycota</taxon>
        <taxon>Pezizomycotina</taxon>
        <taxon>Eurotiomycetes</taxon>
        <taxon>Eurotiomycetidae</taxon>
        <taxon>Eurotiales</taxon>
        <taxon>Aspergillaceae</taxon>
        <taxon>Aspergillus</taxon>
        <taxon>Aspergillus subgen. Circumdati</taxon>
    </lineage>
</organism>
<dbReference type="Gene3D" id="3.40.50.1580">
    <property type="entry name" value="Nucleoside phosphorylase domain"/>
    <property type="match status" value="1"/>
</dbReference>
<feature type="repeat" description="ANK" evidence="3">
    <location>
        <begin position="869"/>
        <end position="893"/>
    </location>
</feature>
<evidence type="ECO:0000259" key="6">
    <source>
        <dbReference type="Pfam" id="PF24883"/>
    </source>
</evidence>
<dbReference type="VEuPathDB" id="FungiDB:F9C07_2197581"/>
<feature type="repeat" description="ANK" evidence="3">
    <location>
        <begin position="1196"/>
        <end position="1228"/>
    </location>
</feature>
<dbReference type="PROSITE" id="PS50088">
    <property type="entry name" value="ANK_REPEAT"/>
    <property type="match status" value="15"/>
</dbReference>
<dbReference type="PRINTS" id="PR01415">
    <property type="entry name" value="ANKYRIN"/>
</dbReference>
<feature type="repeat" description="ANK" evidence="3">
    <location>
        <begin position="1330"/>
        <end position="1362"/>
    </location>
</feature>
<feature type="domain" description="Nephrocystin 3-like N-terminal" evidence="6">
    <location>
        <begin position="407"/>
        <end position="494"/>
    </location>
</feature>
<dbReference type="InterPro" id="IPR036770">
    <property type="entry name" value="Ankyrin_rpt-contain_sf"/>
</dbReference>
<dbReference type="SUPFAM" id="SSF48403">
    <property type="entry name" value="Ankyrin repeat"/>
    <property type="match status" value="2"/>
</dbReference>
<feature type="domain" description="GPI inositol-deacylase winged helix" evidence="5">
    <location>
        <begin position="621"/>
        <end position="700"/>
    </location>
</feature>
<dbReference type="VEuPathDB" id="FungiDB:AFLA_012255"/>
<feature type="repeat" description="ANK" evidence="3">
    <location>
        <begin position="1163"/>
        <end position="1195"/>
    </location>
</feature>
<feature type="repeat" description="ANK" evidence="3">
    <location>
        <begin position="936"/>
        <end position="968"/>
    </location>
</feature>
<gene>
    <name evidence="7" type="ORF">F9C07_2197581</name>
</gene>
<evidence type="ECO:0000313" key="8">
    <source>
        <dbReference type="Proteomes" id="UP000596276"/>
    </source>
</evidence>
<dbReference type="Pfam" id="PF22939">
    <property type="entry name" value="WHD_GPIID"/>
    <property type="match status" value="1"/>
</dbReference>
<dbReference type="InterPro" id="IPR056884">
    <property type="entry name" value="NPHP3-like_N"/>
</dbReference>
<feature type="repeat" description="ANK" evidence="3">
    <location>
        <begin position="1097"/>
        <end position="1129"/>
    </location>
</feature>
<dbReference type="PANTHER" id="PTHR24189">
    <property type="entry name" value="MYOTROPHIN"/>
    <property type="match status" value="1"/>
</dbReference>
<dbReference type="SUPFAM" id="SSF53167">
    <property type="entry name" value="Purine and uridine phosphorylases"/>
    <property type="match status" value="1"/>
</dbReference>
<keyword evidence="8" id="KW-1185">Reference proteome</keyword>
<feature type="repeat" description="ANK" evidence="3">
    <location>
        <begin position="1000"/>
        <end position="1032"/>
    </location>
</feature>
<feature type="repeat" description="ANK" evidence="3">
    <location>
        <begin position="1033"/>
        <end position="1065"/>
    </location>
</feature>
<dbReference type="SMART" id="SM00248">
    <property type="entry name" value="ANK"/>
    <property type="match status" value="16"/>
</dbReference>
<keyword evidence="1" id="KW-0677">Repeat</keyword>
<evidence type="ECO:0000256" key="3">
    <source>
        <dbReference type="PROSITE-ProRule" id="PRU00023"/>
    </source>
</evidence>
<dbReference type="InterPro" id="IPR000845">
    <property type="entry name" value="Nucleoside_phosphorylase_d"/>
</dbReference>
<feature type="repeat" description="ANK" evidence="3">
    <location>
        <begin position="802"/>
        <end position="834"/>
    </location>
</feature>
<evidence type="ECO:0000256" key="1">
    <source>
        <dbReference type="ARBA" id="ARBA00022737"/>
    </source>
</evidence>
<dbReference type="GO" id="GO:0003824">
    <property type="term" value="F:catalytic activity"/>
    <property type="evidence" value="ECO:0007669"/>
    <property type="project" value="InterPro"/>
</dbReference>
<dbReference type="InterPro" id="IPR002110">
    <property type="entry name" value="Ankyrin_rpt"/>
</dbReference>
<dbReference type="Gene3D" id="3.40.50.300">
    <property type="entry name" value="P-loop containing nucleotide triphosphate hydrolases"/>
    <property type="match status" value="1"/>
</dbReference>
<dbReference type="InterPro" id="IPR050745">
    <property type="entry name" value="Multifunctional_regulatory"/>
</dbReference>
<evidence type="ECO:0000259" key="4">
    <source>
        <dbReference type="Pfam" id="PF01048"/>
    </source>
</evidence>
<feature type="repeat" description="ANK" evidence="3">
    <location>
        <begin position="1262"/>
        <end position="1294"/>
    </location>
</feature>
<evidence type="ECO:0000256" key="2">
    <source>
        <dbReference type="ARBA" id="ARBA00023043"/>
    </source>
</evidence>
<accession>A0A7U2MDG6</accession>
<keyword evidence="2 3" id="KW-0040">ANK repeat</keyword>
<dbReference type="Gene3D" id="1.25.40.20">
    <property type="entry name" value="Ankyrin repeat-containing domain"/>
    <property type="match status" value="3"/>
</dbReference>
<dbReference type="Pfam" id="PF24883">
    <property type="entry name" value="NPHP3_N"/>
    <property type="match status" value="1"/>
</dbReference>
<feature type="repeat" description="ANK" evidence="3">
    <location>
        <begin position="1130"/>
        <end position="1162"/>
    </location>
</feature>
<reference evidence="8" key="1">
    <citation type="journal article" date="2021" name="G3 (Bethesda)">
        <title>Chromosome assembled and annotated genome sequence of Aspergillus flavus NRRL 3357.</title>
        <authorList>
            <person name="Skerker J.M."/>
            <person name="Pianalto K.M."/>
            <person name="Mondo S.J."/>
            <person name="Yang K."/>
            <person name="Arkin A.P."/>
            <person name="Keller N.P."/>
            <person name="Grigoriev I.V."/>
            <person name="Louise Glass N.L."/>
        </authorList>
    </citation>
    <scope>NUCLEOTIDE SEQUENCE [LARGE SCALE GENOMIC DNA]</scope>
    <source>
        <strain evidence="8">ATCC 200026 / FGSC A1120 / IAM 13836 / NRRL 3357 / JCM 12722 / SRRC 167</strain>
    </source>
</reference>
<dbReference type="Pfam" id="PF12796">
    <property type="entry name" value="Ank_2"/>
    <property type="match status" value="5"/>
</dbReference>
<sequence>MGKRPLEMINVDGTGNEMKSKNGIQTSGPGIGSSPYGNEEYTIGWEADHNTYLLGAMSGFKVVIACLPKDELGASSAAVVATDMLFTFPNIRVGLMVGIGAGIPHYDDNETRNIRLGDVVIGSDRGSSGVVVYDFGKRLPDGSFENIYALDRPPRTLRTALAKMEAEHQTRENKICQYINSMLDKYPYMRKKGFAYPGSSYDQLFWDNYRHTGGRSCAGCDPAQRIHREDRFDTSPEIHYGIVATGSAVVKHAPTRAQIKQKHGAICLEMEAAGLINNFPCIVIRGISDYANSHKNDQWHSYAAATAAACAKELLGFVQPTARDALISSPYIHRRKLTIMKVCDEVSQITTHVTHMNSAVEEGEKRKILTWLSPLLDSDPFQQWLEQSKTTLFCQGIPGFKDGCHVAVAYIFCNFRRQNEQTSTDLLTSLLKQLACQTPTLPECLKNLYGNHKNQQTRPTSDEIWTALHTIGSSYEKVFIIIDALDECQVSESGLQDATPVNIFATSRFIDDIKEVFQKRRAIFLEIRARDNDIEKYLEGHMSSLPSFISRELSLANEVKARIVEVVDGMFLLAKLHLDSLQDKISYSDVKDALRNLPKGVDAYERAYSEAKGRIQGQMGGFRNLAMRILSWIVCSKRPLKTSELQHAIAVQIDTRELDRDNITDVGLMTSVCAGLVTVDKSSSIVRLVHYTAQEYFEKRWTSWFPDANTDIAITCITYLSFDTFGSGICKTDDDFEKRLLLYPLYDFAAVFWAHHVRSSRVDMEELIAKLLKDGSKSSAVCQAIMVSGSSRHPNYSQKVPNDITGLHLAAQVGLVDIIRHFMERGYRVNDKDSHGRTPLSWAAAEGHSEVVKLLLSYKDTEADLKDKDGRTPLGWASLGGHKETAELLLAQGDVDPMTKNLHGQTPLIWASRNGHYDIVELLLNAEVDPDTEDKFNRTPLWWALRNGHHNTARLLLEAGADPDLEESNGQTLISRAPNSEHNEVVMMLQERGLHHPRRPGQTALSRAAETSSLARVLLLLRKGQDPDNKDSDGRTPLSWAAQSGNISIMKLLLEAGANPTLKDDCGRTPILWAVKHSQVGAVRHLLGYGADHMDIDGRTPLSWAAQFGDNCLVNVLLDHGANLELQDNTGMSPLSWAVKNDQMSVISPLLKRGSNPNSSDIEGRTSLFWAVLNRQEEAILLLLEQGANPNCKDESSQTPLSLAVRCEQEAAVVTLLKYGADPNMKDDNNASPLLWATTYSQQNLVRLLLANGADPDIPDIHGQTPFMRAVVTAQQEIAEALLQHGANPNTKVTAYGTTALHWATSRRDESLIRLLLEKGADPNCADAVYGQTPLLWGVQHGLNQVILLLLEKGADPNTPMSWAEYRGLEDLVKVMAEYGATC</sequence>
<dbReference type="PROSITE" id="PS50297">
    <property type="entry name" value="ANK_REP_REGION"/>
    <property type="match status" value="14"/>
</dbReference>
<dbReference type="InterPro" id="IPR054471">
    <property type="entry name" value="GPIID_WHD"/>
</dbReference>
<feature type="repeat" description="ANK" evidence="3">
    <location>
        <begin position="835"/>
        <end position="857"/>
    </location>
</feature>